<keyword evidence="1" id="KW-0472">Membrane</keyword>
<keyword evidence="1" id="KW-0812">Transmembrane</keyword>
<evidence type="ECO:0000313" key="3">
    <source>
        <dbReference type="Proteomes" id="UP001156641"/>
    </source>
</evidence>
<evidence type="ECO:0000313" key="2">
    <source>
        <dbReference type="EMBL" id="GLR66649.1"/>
    </source>
</evidence>
<gene>
    <name evidence="2" type="ORF">GCM10010909_13290</name>
</gene>
<organism evidence="2 3">
    <name type="scientific">Acidocella aquatica</name>
    <dbReference type="NCBI Taxonomy" id="1922313"/>
    <lineage>
        <taxon>Bacteria</taxon>
        <taxon>Pseudomonadati</taxon>
        <taxon>Pseudomonadota</taxon>
        <taxon>Alphaproteobacteria</taxon>
        <taxon>Acetobacterales</taxon>
        <taxon>Acidocellaceae</taxon>
        <taxon>Acidocella</taxon>
    </lineage>
</organism>
<accession>A0ABQ6A387</accession>
<reference evidence="3" key="1">
    <citation type="journal article" date="2019" name="Int. J. Syst. Evol. Microbiol.">
        <title>The Global Catalogue of Microorganisms (GCM) 10K type strain sequencing project: providing services to taxonomists for standard genome sequencing and annotation.</title>
        <authorList>
            <consortium name="The Broad Institute Genomics Platform"/>
            <consortium name="The Broad Institute Genome Sequencing Center for Infectious Disease"/>
            <person name="Wu L."/>
            <person name="Ma J."/>
        </authorList>
    </citation>
    <scope>NUCLEOTIDE SEQUENCE [LARGE SCALE GENOMIC DNA]</scope>
    <source>
        <strain evidence="3">NBRC 112502</strain>
    </source>
</reference>
<protein>
    <submittedName>
        <fullName evidence="2">Uncharacterized protein</fullName>
    </submittedName>
</protein>
<keyword evidence="3" id="KW-1185">Reference proteome</keyword>
<comment type="caution">
    <text evidence="2">The sequence shown here is derived from an EMBL/GenBank/DDBJ whole genome shotgun (WGS) entry which is preliminary data.</text>
</comment>
<dbReference type="Proteomes" id="UP001156641">
    <property type="component" value="Unassembled WGS sequence"/>
</dbReference>
<name>A0ABQ6A387_9PROT</name>
<sequence length="123" mass="12740">MRNEERFLKHFVPKPAGMKASRPARHPAASWLLPSALALFSLAAAVGIDLQPAARGPVAAVFPPWWSGARAMLAAASAGPVVRLGALPFIVVALPVAGDGFARLRGQGAWLLLNPQALGGCGK</sequence>
<keyword evidence="1" id="KW-1133">Transmembrane helix</keyword>
<dbReference type="EMBL" id="BSOS01000033">
    <property type="protein sequence ID" value="GLR66649.1"/>
    <property type="molecule type" value="Genomic_DNA"/>
</dbReference>
<proteinExistence type="predicted"/>
<feature type="transmembrane region" description="Helical" evidence="1">
    <location>
        <begin position="71"/>
        <end position="97"/>
    </location>
</feature>
<evidence type="ECO:0000256" key="1">
    <source>
        <dbReference type="SAM" id="Phobius"/>
    </source>
</evidence>